<dbReference type="Pfam" id="PF02836">
    <property type="entry name" value="Glyco_hydro_2_C"/>
    <property type="match status" value="1"/>
</dbReference>
<dbReference type="Pfam" id="PF02837">
    <property type="entry name" value="Glyco_hydro_2_N"/>
    <property type="match status" value="1"/>
</dbReference>
<proteinExistence type="inferred from homology"/>
<feature type="domain" description="Glycosyl hydrolases family 2 sugar binding" evidence="7">
    <location>
        <begin position="45"/>
        <end position="163"/>
    </location>
</feature>
<evidence type="ECO:0000259" key="7">
    <source>
        <dbReference type="Pfam" id="PF02837"/>
    </source>
</evidence>
<dbReference type="InterPro" id="IPR006103">
    <property type="entry name" value="Glyco_hydro_2_cat"/>
</dbReference>
<gene>
    <name evidence="8" type="primary">uidA_2</name>
    <name evidence="8" type="ORF">LuPra_04414</name>
</gene>
<dbReference type="InterPro" id="IPR036156">
    <property type="entry name" value="Beta-gal/glucu_dom_sf"/>
</dbReference>
<dbReference type="Proteomes" id="UP000076079">
    <property type="component" value="Chromosome"/>
</dbReference>
<dbReference type="InterPro" id="IPR006102">
    <property type="entry name" value="Ig-like_GH2"/>
</dbReference>
<reference evidence="8 9" key="1">
    <citation type="journal article" date="2016" name="Genome Announc.">
        <title>First Complete Genome Sequence of a Subdivision 6 Acidobacterium Strain.</title>
        <authorList>
            <person name="Huang S."/>
            <person name="Vieira S."/>
            <person name="Bunk B."/>
            <person name="Riedel T."/>
            <person name="Sproer C."/>
            <person name="Overmann J."/>
        </authorList>
    </citation>
    <scope>NUCLEOTIDE SEQUENCE [LARGE SCALE GENOMIC DNA]</scope>
    <source>
        <strain evidence="9">DSM 100886 HEG_-6_39</strain>
    </source>
</reference>
<dbReference type="PANTHER" id="PTHR42732:SF3">
    <property type="entry name" value="HYDROLASE"/>
    <property type="match status" value="1"/>
</dbReference>
<dbReference type="InterPro" id="IPR051913">
    <property type="entry name" value="GH2_Domain-Containing"/>
</dbReference>
<keyword evidence="9" id="KW-1185">Reference proteome</keyword>
<dbReference type="RefSeq" id="WP_110172740.1">
    <property type="nucleotide sequence ID" value="NZ_CP015136.1"/>
</dbReference>
<dbReference type="GO" id="GO:0005975">
    <property type="term" value="P:carbohydrate metabolic process"/>
    <property type="evidence" value="ECO:0007669"/>
    <property type="project" value="InterPro"/>
</dbReference>
<dbReference type="STRING" id="1855912.LuPra_04414"/>
<evidence type="ECO:0000256" key="2">
    <source>
        <dbReference type="ARBA" id="ARBA00022801"/>
    </source>
</evidence>
<dbReference type="PATRIC" id="fig|1813736.3.peg.4655"/>
<dbReference type="GO" id="GO:0004566">
    <property type="term" value="F:beta-glucuronidase activity"/>
    <property type="evidence" value="ECO:0007669"/>
    <property type="project" value="UniProtKB-EC"/>
</dbReference>
<dbReference type="Gene3D" id="3.20.20.80">
    <property type="entry name" value="Glycosidases"/>
    <property type="match status" value="1"/>
</dbReference>
<feature type="domain" description="Glycoside hydrolase family 2 immunoglobulin-like beta-sandwich" evidence="5">
    <location>
        <begin position="208"/>
        <end position="303"/>
    </location>
</feature>
<evidence type="ECO:0000256" key="4">
    <source>
        <dbReference type="SAM" id="SignalP"/>
    </source>
</evidence>
<keyword evidence="4" id="KW-0732">Signal</keyword>
<dbReference type="Gene3D" id="2.60.40.10">
    <property type="entry name" value="Immunoglobulins"/>
    <property type="match status" value="1"/>
</dbReference>
<evidence type="ECO:0000259" key="5">
    <source>
        <dbReference type="Pfam" id="PF00703"/>
    </source>
</evidence>
<dbReference type="SUPFAM" id="SSF51445">
    <property type="entry name" value="(Trans)glycosidases"/>
    <property type="match status" value="1"/>
</dbReference>
<keyword evidence="3 8" id="KW-0326">Glycosidase</keyword>
<dbReference type="InterPro" id="IPR008979">
    <property type="entry name" value="Galactose-bd-like_sf"/>
</dbReference>
<comment type="similarity">
    <text evidence="1">Belongs to the glycosyl hydrolase 2 family.</text>
</comment>
<dbReference type="Gene3D" id="2.60.120.260">
    <property type="entry name" value="Galactose-binding domain-like"/>
    <property type="match status" value="1"/>
</dbReference>
<name>A0A143PR32_LUTPR</name>
<evidence type="ECO:0000313" key="8">
    <source>
        <dbReference type="EMBL" id="AMY11167.1"/>
    </source>
</evidence>
<reference evidence="9" key="2">
    <citation type="submission" date="2016-04" db="EMBL/GenBank/DDBJ databases">
        <title>First Complete Genome Sequence of a Subdivision 6 Acidobacterium.</title>
        <authorList>
            <person name="Huang S."/>
            <person name="Vieira S."/>
            <person name="Bunk B."/>
            <person name="Riedel T."/>
            <person name="Sproeer C."/>
            <person name="Overmann J."/>
        </authorList>
    </citation>
    <scope>NUCLEOTIDE SEQUENCE [LARGE SCALE GENOMIC DNA]</scope>
    <source>
        <strain evidence="9">DSM 100886 HEG_-6_39</strain>
    </source>
</reference>
<dbReference type="SUPFAM" id="SSF49303">
    <property type="entry name" value="beta-Galactosidase/glucuronidase domain"/>
    <property type="match status" value="1"/>
</dbReference>
<dbReference type="Pfam" id="PF00703">
    <property type="entry name" value="Glyco_hydro_2"/>
    <property type="match status" value="1"/>
</dbReference>
<dbReference type="EC" id="3.2.1.31" evidence="8"/>
<evidence type="ECO:0000256" key="1">
    <source>
        <dbReference type="ARBA" id="ARBA00007401"/>
    </source>
</evidence>
<keyword evidence="2 8" id="KW-0378">Hydrolase</keyword>
<dbReference type="PANTHER" id="PTHR42732">
    <property type="entry name" value="BETA-GALACTOSIDASE"/>
    <property type="match status" value="1"/>
</dbReference>
<dbReference type="OrthoDB" id="9762066at2"/>
<dbReference type="SUPFAM" id="SSF49785">
    <property type="entry name" value="Galactose-binding domain-like"/>
    <property type="match status" value="1"/>
</dbReference>
<dbReference type="EMBL" id="CP015136">
    <property type="protein sequence ID" value="AMY11167.1"/>
    <property type="molecule type" value="Genomic_DNA"/>
</dbReference>
<dbReference type="InterPro" id="IPR013783">
    <property type="entry name" value="Ig-like_fold"/>
</dbReference>
<dbReference type="KEGG" id="abac:LuPra_04414"/>
<evidence type="ECO:0000313" key="9">
    <source>
        <dbReference type="Proteomes" id="UP000076079"/>
    </source>
</evidence>
<dbReference type="InterPro" id="IPR017853">
    <property type="entry name" value="GH"/>
</dbReference>
<dbReference type="InterPro" id="IPR006104">
    <property type="entry name" value="Glyco_hydro_2_N"/>
</dbReference>
<sequence precursor="true">MPFPRALCLALLLAAAPAFGQSQSPAALPRPEFPNPQFERADWVNLNGSWRFAFDDTDAGMREAWYGGGRRFDKQIVVPFAFESPKSGIADPTFHPVVWYQRDVTIPAGWKGRRVLLKFGAVDYRATVWLNGQQVGGHEGGNTPFGFDVTDLLKDGTNALVVRAEDPPTDRFIPRGKQYWKEKSESIFYTRTTGIWQTVWLEAVGDSYLSHVRIQPAMDGAVRFDARLARPAAGQVLRAVVRFAGTEVTRGEVTADGGRASLGLSVTDPRQWNIGQGNLYDVSLELLRGTQVVDRVQSYYGYREVTVDAKGLQFNGRRAYLRMVLDQGYWPESLLTPPSDQAIQYDIKTAQAMGFNGARKHQKVEDPRFLYWADKLGYLVSGEMANAYLYDDQYVARFTREWLEVLERDINHPSIVMWIPINESWGTPNLRDRRQQAHLKSNYWLTKSLDPTRLVIENDGWEHVDTTDVFGIHDYARTGDMFAKKYAVLDNPTARIPDNSRAALVPGYEYNGSPIFLSEFGGIAYHVPGSPAPEGAWGYSGVEKTPEDALTRLRGLYEAIAKVPRIIGVCYTQLTDVEQEINGLLTYDRKPKFDVNAVKTINELVRGQ</sequence>
<dbReference type="AlphaFoldDB" id="A0A143PR32"/>
<evidence type="ECO:0000256" key="3">
    <source>
        <dbReference type="ARBA" id="ARBA00023295"/>
    </source>
</evidence>
<protein>
    <submittedName>
        <fullName evidence="8">Beta-glucuronidase</fullName>
        <ecNumber evidence="8">3.2.1.31</ecNumber>
    </submittedName>
</protein>
<feature type="signal peptide" evidence="4">
    <location>
        <begin position="1"/>
        <end position="20"/>
    </location>
</feature>
<feature type="chain" id="PRO_5007511843" evidence="4">
    <location>
        <begin position="21"/>
        <end position="608"/>
    </location>
</feature>
<accession>A0A143PR32</accession>
<evidence type="ECO:0000259" key="6">
    <source>
        <dbReference type="Pfam" id="PF02836"/>
    </source>
</evidence>
<organism evidence="8 9">
    <name type="scientific">Luteitalea pratensis</name>
    <dbReference type="NCBI Taxonomy" id="1855912"/>
    <lineage>
        <taxon>Bacteria</taxon>
        <taxon>Pseudomonadati</taxon>
        <taxon>Acidobacteriota</taxon>
        <taxon>Vicinamibacteria</taxon>
        <taxon>Vicinamibacterales</taxon>
        <taxon>Vicinamibacteraceae</taxon>
        <taxon>Luteitalea</taxon>
    </lineage>
</organism>
<feature type="domain" description="Glycoside hydrolase family 2 catalytic" evidence="6">
    <location>
        <begin position="343"/>
        <end position="521"/>
    </location>
</feature>